<protein>
    <recommendedName>
        <fullName evidence="4">Glutathione peroxidase</fullName>
    </recommendedName>
</protein>
<evidence type="ECO:0008006" key="4">
    <source>
        <dbReference type="Google" id="ProtNLM"/>
    </source>
</evidence>
<proteinExistence type="predicted"/>
<evidence type="ECO:0000313" key="2">
    <source>
        <dbReference type="EMBL" id="KAK2142441.1"/>
    </source>
</evidence>
<evidence type="ECO:0000256" key="1">
    <source>
        <dbReference type="SAM" id="MobiDB-lite"/>
    </source>
</evidence>
<feature type="region of interest" description="Disordered" evidence="1">
    <location>
        <begin position="52"/>
        <end position="148"/>
    </location>
</feature>
<dbReference type="SUPFAM" id="SSF52833">
    <property type="entry name" value="Thioredoxin-like"/>
    <property type="match status" value="1"/>
</dbReference>
<keyword evidence="3" id="KW-1185">Reference proteome</keyword>
<accession>A0AAD9IWV4</accession>
<organism evidence="2 3">
    <name type="scientific">Paralvinella palmiformis</name>
    <dbReference type="NCBI Taxonomy" id="53620"/>
    <lineage>
        <taxon>Eukaryota</taxon>
        <taxon>Metazoa</taxon>
        <taxon>Spiralia</taxon>
        <taxon>Lophotrochozoa</taxon>
        <taxon>Annelida</taxon>
        <taxon>Polychaeta</taxon>
        <taxon>Sedentaria</taxon>
        <taxon>Canalipalpata</taxon>
        <taxon>Terebellida</taxon>
        <taxon>Terebelliformia</taxon>
        <taxon>Alvinellidae</taxon>
        <taxon>Paralvinella</taxon>
    </lineage>
</organism>
<feature type="compositionally biased region" description="Pro residues" evidence="1">
    <location>
        <begin position="93"/>
        <end position="109"/>
    </location>
</feature>
<sequence>MELTPEKSGHSPTWNFWKYLINHNGEVIGFWGPWSDVQEVYSSIRSAVEATLEQEKLPKMPSTRVVPPPPPHADDDVPGRRPISASMSGVPVAAPPQPPKAPVAPPPPVDKSRTRPPANEPRPPAPAPSRGSGRTVSPTSPPRKHEDL</sequence>
<reference evidence="2" key="1">
    <citation type="journal article" date="2023" name="Mol. Biol. Evol.">
        <title>Third-Generation Sequencing Reveals the Adaptive Role of the Epigenome in Three Deep-Sea Polychaetes.</title>
        <authorList>
            <person name="Perez M."/>
            <person name="Aroh O."/>
            <person name="Sun Y."/>
            <person name="Lan Y."/>
            <person name="Juniper S.K."/>
            <person name="Young C.R."/>
            <person name="Angers B."/>
            <person name="Qian P.Y."/>
        </authorList>
    </citation>
    <scope>NUCLEOTIDE SEQUENCE</scope>
    <source>
        <strain evidence="2">P08H-3</strain>
    </source>
</reference>
<dbReference type="Proteomes" id="UP001208570">
    <property type="component" value="Unassembled WGS sequence"/>
</dbReference>
<dbReference type="InterPro" id="IPR036249">
    <property type="entry name" value="Thioredoxin-like_sf"/>
</dbReference>
<dbReference type="EMBL" id="JAODUP010000953">
    <property type="protein sequence ID" value="KAK2142441.1"/>
    <property type="molecule type" value="Genomic_DNA"/>
</dbReference>
<evidence type="ECO:0000313" key="3">
    <source>
        <dbReference type="Proteomes" id="UP001208570"/>
    </source>
</evidence>
<gene>
    <name evidence="2" type="ORF">LSH36_953g00068</name>
</gene>
<dbReference type="Gene3D" id="3.40.30.10">
    <property type="entry name" value="Glutaredoxin"/>
    <property type="match status" value="1"/>
</dbReference>
<feature type="compositionally biased region" description="Pro residues" evidence="1">
    <location>
        <begin position="118"/>
        <end position="127"/>
    </location>
</feature>
<comment type="caution">
    <text evidence="2">The sequence shown here is derived from an EMBL/GenBank/DDBJ whole genome shotgun (WGS) entry which is preliminary data.</text>
</comment>
<name>A0AAD9IWV4_9ANNE</name>
<dbReference type="AlphaFoldDB" id="A0AAD9IWV4"/>